<proteinExistence type="predicted"/>
<dbReference type="Gene3D" id="1.10.287.70">
    <property type="match status" value="1"/>
</dbReference>
<gene>
    <name evidence="8" type="primary">HCN2</name>
    <name evidence="8" type="ORF">AK812_SmicGene38484</name>
</gene>
<feature type="compositionally biased region" description="Polar residues" evidence="5">
    <location>
        <begin position="712"/>
        <end position="741"/>
    </location>
</feature>
<feature type="region of interest" description="Disordered" evidence="5">
    <location>
        <begin position="332"/>
        <end position="361"/>
    </location>
</feature>
<feature type="region of interest" description="Disordered" evidence="5">
    <location>
        <begin position="647"/>
        <end position="666"/>
    </location>
</feature>
<dbReference type="InterPro" id="IPR018490">
    <property type="entry name" value="cNMP-bd_dom_sf"/>
</dbReference>
<evidence type="ECO:0000256" key="3">
    <source>
        <dbReference type="ARBA" id="ARBA00022989"/>
    </source>
</evidence>
<organism evidence="8 9">
    <name type="scientific">Symbiodinium microadriaticum</name>
    <name type="common">Dinoflagellate</name>
    <name type="synonym">Zooxanthella microadriatica</name>
    <dbReference type="NCBI Taxonomy" id="2951"/>
    <lineage>
        <taxon>Eukaryota</taxon>
        <taxon>Sar</taxon>
        <taxon>Alveolata</taxon>
        <taxon>Dinophyceae</taxon>
        <taxon>Suessiales</taxon>
        <taxon>Symbiodiniaceae</taxon>
        <taxon>Symbiodinium</taxon>
    </lineage>
</organism>
<dbReference type="GO" id="GO:0005249">
    <property type="term" value="F:voltage-gated potassium channel activity"/>
    <property type="evidence" value="ECO:0007669"/>
    <property type="project" value="TreeGrafter"/>
</dbReference>
<accession>A0A1Q9CDP7</accession>
<dbReference type="InterPro" id="IPR014710">
    <property type="entry name" value="RmlC-like_jellyroll"/>
</dbReference>
<dbReference type="SUPFAM" id="SSF81324">
    <property type="entry name" value="Voltage-gated potassium channels"/>
    <property type="match status" value="1"/>
</dbReference>
<feature type="domain" description="Ion transport" evidence="7">
    <location>
        <begin position="874"/>
        <end position="1125"/>
    </location>
</feature>
<dbReference type="EMBL" id="LSRX01001320">
    <property type="protein sequence ID" value="OLP81045.1"/>
    <property type="molecule type" value="Genomic_DNA"/>
</dbReference>
<dbReference type="Proteomes" id="UP000186817">
    <property type="component" value="Unassembled WGS sequence"/>
</dbReference>
<dbReference type="GO" id="GO:0042391">
    <property type="term" value="P:regulation of membrane potential"/>
    <property type="evidence" value="ECO:0007669"/>
    <property type="project" value="TreeGrafter"/>
</dbReference>
<feature type="transmembrane region" description="Helical" evidence="6">
    <location>
        <begin position="905"/>
        <end position="927"/>
    </location>
</feature>
<evidence type="ECO:0000313" key="8">
    <source>
        <dbReference type="EMBL" id="OLP81045.1"/>
    </source>
</evidence>
<evidence type="ECO:0000256" key="1">
    <source>
        <dbReference type="ARBA" id="ARBA00004141"/>
    </source>
</evidence>
<dbReference type="GO" id="GO:0005886">
    <property type="term" value="C:plasma membrane"/>
    <property type="evidence" value="ECO:0007669"/>
    <property type="project" value="TreeGrafter"/>
</dbReference>
<feature type="compositionally biased region" description="Basic and acidic residues" evidence="5">
    <location>
        <begin position="340"/>
        <end position="350"/>
    </location>
</feature>
<keyword evidence="4 6" id="KW-0472">Membrane</keyword>
<feature type="region of interest" description="Disordered" evidence="5">
    <location>
        <begin position="707"/>
        <end position="741"/>
    </location>
</feature>
<evidence type="ECO:0000256" key="5">
    <source>
        <dbReference type="SAM" id="MobiDB-lite"/>
    </source>
</evidence>
<comment type="caution">
    <text evidence="8">The sequence shown here is derived from an EMBL/GenBank/DDBJ whole genome shotgun (WGS) entry which is preliminary data.</text>
</comment>
<dbReference type="InterPro" id="IPR050818">
    <property type="entry name" value="KCNH_animal-type"/>
</dbReference>
<keyword evidence="9" id="KW-1185">Reference proteome</keyword>
<dbReference type="InterPro" id="IPR005821">
    <property type="entry name" value="Ion_trans_dom"/>
</dbReference>
<evidence type="ECO:0000256" key="2">
    <source>
        <dbReference type="ARBA" id="ARBA00022692"/>
    </source>
</evidence>
<evidence type="ECO:0000256" key="4">
    <source>
        <dbReference type="ARBA" id="ARBA00023136"/>
    </source>
</evidence>
<dbReference type="PANTHER" id="PTHR10217">
    <property type="entry name" value="VOLTAGE AND LIGAND GATED POTASSIUM CHANNEL"/>
    <property type="match status" value="1"/>
</dbReference>
<keyword evidence="3 6" id="KW-1133">Transmembrane helix</keyword>
<evidence type="ECO:0000259" key="7">
    <source>
        <dbReference type="Pfam" id="PF00520"/>
    </source>
</evidence>
<dbReference type="Pfam" id="PF00520">
    <property type="entry name" value="Ion_trans"/>
    <property type="match status" value="1"/>
</dbReference>
<dbReference type="PANTHER" id="PTHR10217:SF435">
    <property type="entry name" value="POTASSIUM VOLTAGE-GATED CHANNEL PROTEIN EAG"/>
    <property type="match status" value="1"/>
</dbReference>
<evidence type="ECO:0000313" key="9">
    <source>
        <dbReference type="Proteomes" id="UP000186817"/>
    </source>
</evidence>
<reference evidence="8 9" key="1">
    <citation type="submission" date="2016-02" db="EMBL/GenBank/DDBJ databases">
        <title>Genome analysis of coral dinoflagellate symbionts highlights evolutionary adaptations to a symbiotic lifestyle.</title>
        <authorList>
            <person name="Aranda M."/>
            <person name="Li Y."/>
            <person name="Liew Y.J."/>
            <person name="Baumgarten S."/>
            <person name="Simakov O."/>
            <person name="Wilson M."/>
            <person name="Piel J."/>
            <person name="Ashoor H."/>
            <person name="Bougouffa S."/>
            <person name="Bajic V.B."/>
            <person name="Ryu T."/>
            <person name="Ravasi T."/>
            <person name="Bayer T."/>
            <person name="Micklem G."/>
            <person name="Kim H."/>
            <person name="Bhak J."/>
            <person name="Lajeunesse T.C."/>
            <person name="Voolstra C.R."/>
        </authorList>
    </citation>
    <scope>NUCLEOTIDE SEQUENCE [LARGE SCALE GENOMIC DNA]</scope>
    <source>
        <strain evidence="8 9">CCMP2467</strain>
    </source>
</reference>
<evidence type="ECO:0000256" key="6">
    <source>
        <dbReference type="SAM" id="Phobius"/>
    </source>
</evidence>
<feature type="transmembrane region" description="Helical" evidence="6">
    <location>
        <begin position="1103"/>
        <end position="1121"/>
    </location>
</feature>
<feature type="transmembrane region" description="Helical" evidence="6">
    <location>
        <begin position="843"/>
        <end position="861"/>
    </location>
</feature>
<dbReference type="SUPFAM" id="SSF51206">
    <property type="entry name" value="cAMP-binding domain-like"/>
    <property type="match status" value="1"/>
</dbReference>
<protein>
    <submittedName>
        <fullName evidence="8">Potassium/sodium hyperpolarization-activated cyclic nucleotide-gated channel 2</fullName>
    </submittedName>
</protein>
<sequence length="1368" mass="151325">MAVHKDQTPAAMAALHRIPELQGEDQATTPTPKNLRQRLGRSWLGQMPSPRLPPVDTGLYRTPTSMNARMQGAFKGVLPSEAILAASHMHGVREAYRHKSPRKAGALRCDELPPLTPGRKRATAAYTDRLQPGSPRRKAVDAPTTGWRDSQQGFAVVSSLQTLAISLSRLSSKPSICKILENNEEIVRFGGPSSPSGVHSYARQLKRSAIAYGRPALKPSEKPVNNSGCESPKAVLDVDLSDSDFRQSQEEPHTKLIHLVRRQVYETIAKEQSACPVVVRFRGPLAAQQENSNSADDAPTIQIEVQIDLAVETETCPSSADTVAASLRSSPEYYDDSLEPSEHSAIHELQDSTSSTRRNSAEAHELVMQVVEGLDRTDRTHQGRDAEMLTTQRRRPELHTQLPCAVMAHPVVSSDETFHCELQEALAGNLTSNEGHVSGRPGALAPYGPSMQGECPCVGLGWLRAPAQQTSWQTSFMPPNAWRFPEEGGPSQGAERAELRELESRAIVAARRSQTLGPPADTAAATAGMASMAAASDLLQTAPNALQKDFMASALEPQQPDAETMVSVSDSSKDVLVRLLRQLRDLREETRMLTLVLLFRKRLLDPTTGAQVREYIWSAIREGSHAFTVFSRLADLLLFMDVAQRGRSDSNEASGKPRTGSKGASSLTSLHDIVDALQGFSHRYDLEVQELRATVAKLTAENRKLMRRTCDSDGSTTMTNTWTSSAPPSSIQDSNSPKPTSKIASFIAEEPDKPDCEDDPTFDPLVDVEVLEEISPLEYEARRRASNSDELADTGFHRSVSFAGFKLKSLWTTEVLGKTRTPQVAFVPPPSTTSTALRLRPTVAVNAAAIGMAELYQGWVSRFIARPGDRKRLLWDCCGLLFIVYDCIAIPINVFDPPVTTFTMFMDWLTLIFWTLNIGATLTTGFVKEGLEVLSPKEILKNYLRTWFIIDMLTLGPDWTLEIVARTAPVGDAGEGTWGDSAGSQSVRLLRVLRFVRIARLLRLLKLKLLLEAIGDAIPMSEYATIVGRVAQMVAVLLYLNHVIACIFYATASLAAGQNTWTTEYGLLARPWTDQYAVALHWSLTQFTPASMDVQPQNTIERCFAISVVIFALVGFSYVVGDISSCLMQLRNMSETSSKEFRKLRTFMRMHKVPRLLALRVTKFAEHAYSKQREAMPMSKVTLLNLISEQLLGELTFAMNKPHLVVHPLFETMELNATLFLQRMCIKALAPKQLAHNDFLFVAAEQAKEMTFLTSGMLLYKKVSHEEYVQIDCDWITEQALWLTSWEHLGTAESLGESTLVSIDSEAFGSVVEQSSTALVRLVQLYARQFITWLNELQIQQLSDVVQGDVMGEKIRGFIPENLARSTS</sequence>
<feature type="transmembrane region" description="Helical" evidence="6">
    <location>
        <begin position="873"/>
        <end position="893"/>
    </location>
</feature>
<comment type="subcellular location">
    <subcellularLocation>
        <location evidence="1">Membrane</location>
        <topology evidence="1">Multi-pass membrane protein</topology>
    </subcellularLocation>
</comment>
<name>A0A1Q9CDP7_SYMMI</name>
<dbReference type="Gene3D" id="2.60.120.10">
    <property type="entry name" value="Jelly Rolls"/>
    <property type="match status" value="1"/>
</dbReference>
<keyword evidence="2 6" id="KW-0812">Transmembrane</keyword>
<dbReference type="OrthoDB" id="421226at2759"/>